<evidence type="ECO:0000256" key="5">
    <source>
        <dbReference type="PROSITE-ProRule" id="PRU00335"/>
    </source>
</evidence>
<feature type="domain" description="HTH tetR-type" evidence="6">
    <location>
        <begin position="26"/>
        <end position="86"/>
    </location>
</feature>
<dbReference type="GO" id="GO:0000976">
    <property type="term" value="F:transcription cis-regulatory region binding"/>
    <property type="evidence" value="ECO:0007669"/>
    <property type="project" value="TreeGrafter"/>
</dbReference>
<dbReference type="InterPro" id="IPR003012">
    <property type="entry name" value="Tet_transcr_reg_TetR"/>
</dbReference>
<keyword evidence="4" id="KW-0804">Transcription</keyword>
<sequence>MTTASPPGRRAERAVDGGAAAVARPPLGRDRIVRAAVRLVERDGARALSMRAVAAELGVAVMSLYNHIPNKAALLEGIAEFVMAGMDPHDGAAPPVPGEDWRCGARRLIRAFRRTAHDHPRCMALVLTNKVDFPAGLRAVERALTLCDAAGFDGAASVRAMRTLMAYALGAQLRETGAVRMLDYMPADPAAALARVDPVEFPHVVALAGELTRHDPEADFEFGLDLLLTSLNGLPRRGAAGG</sequence>
<evidence type="ECO:0000256" key="4">
    <source>
        <dbReference type="ARBA" id="ARBA00023163"/>
    </source>
</evidence>
<dbReference type="AlphaFoldDB" id="A0A3D9SZ67"/>
<dbReference type="InterPro" id="IPR036271">
    <property type="entry name" value="Tet_transcr_reg_TetR-rel_C_sf"/>
</dbReference>
<evidence type="ECO:0000313" key="8">
    <source>
        <dbReference type="Proteomes" id="UP000256661"/>
    </source>
</evidence>
<reference evidence="7 8" key="1">
    <citation type="submission" date="2018-08" db="EMBL/GenBank/DDBJ databases">
        <title>Sequencing the genomes of 1000 actinobacteria strains.</title>
        <authorList>
            <person name="Klenk H.-P."/>
        </authorList>
    </citation>
    <scope>NUCLEOTIDE SEQUENCE [LARGE SCALE GENOMIC DNA]</scope>
    <source>
        <strain evidence="7 8">DSM 43927</strain>
    </source>
</reference>
<dbReference type="PRINTS" id="PR00455">
    <property type="entry name" value="HTHTETR"/>
</dbReference>
<dbReference type="InterPro" id="IPR001647">
    <property type="entry name" value="HTH_TetR"/>
</dbReference>
<dbReference type="Pfam" id="PF00440">
    <property type="entry name" value="TetR_N"/>
    <property type="match status" value="1"/>
</dbReference>
<evidence type="ECO:0000256" key="1">
    <source>
        <dbReference type="ARBA" id="ARBA00022491"/>
    </source>
</evidence>
<organism evidence="7 8">
    <name type="scientific">Thermomonospora umbrina</name>
    <dbReference type="NCBI Taxonomy" id="111806"/>
    <lineage>
        <taxon>Bacteria</taxon>
        <taxon>Bacillati</taxon>
        <taxon>Actinomycetota</taxon>
        <taxon>Actinomycetes</taxon>
        <taxon>Streptosporangiales</taxon>
        <taxon>Thermomonosporaceae</taxon>
        <taxon>Thermomonospora</taxon>
    </lineage>
</organism>
<dbReference type="PANTHER" id="PTHR30055">
    <property type="entry name" value="HTH-TYPE TRANSCRIPTIONAL REGULATOR RUTR"/>
    <property type="match status" value="1"/>
</dbReference>
<evidence type="ECO:0000259" key="6">
    <source>
        <dbReference type="PROSITE" id="PS50977"/>
    </source>
</evidence>
<dbReference type="Proteomes" id="UP000256661">
    <property type="component" value="Unassembled WGS sequence"/>
</dbReference>
<dbReference type="PROSITE" id="PS50977">
    <property type="entry name" value="HTH_TETR_2"/>
    <property type="match status" value="1"/>
</dbReference>
<dbReference type="GO" id="GO:0046677">
    <property type="term" value="P:response to antibiotic"/>
    <property type="evidence" value="ECO:0007669"/>
    <property type="project" value="InterPro"/>
</dbReference>
<dbReference type="Gene3D" id="1.10.357.10">
    <property type="entry name" value="Tetracycline Repressor, domain 2"/>
    <property type="match status" value="1"/>
</dbReference>
<keyword evidence="1" id="KW-0678">Repressor</keyword>
<dbReference type="Pfam" id="PF02909">
    <property type="entry name" value="TetR_C_1"/>
    <property type="match status" value="1"/>
</dbReference>
<gene>
    <name evidence="7" type="ORF">DFJ69_6473</name>
</gene>
<dbReference type="InterPro" id="IPR004111">
    <property type="entry name" value="Repressor_TetR_C"/>
</dbReference>
<keyword evidence="3 5" id="KW-0238">DNA-binding</keyword>
<dbReference type="PANTHER" id="PTHR30055:SF151">
    <property type="entry name" value="TRANSCRIPTIONAL REGULATORY PROTEIN"/>
    <property type="match status" value="1"/>
</dbReference>
<name>A0A3D9SZ67_9ACTN</name>
<keyword evidence="2" id="KW-0805">Transcription regulation</keyword>
<dbReference type="SUPFAM" id="SSF48498">
    <property type="entry name" value="Tetracyclin repressor-like, C-terminal domain"/>
    <property type="match status" value="1"/>
</dbReference>
<dbReference type="InterPro" id="IPR009057">
    <property type="entry name" value="Homeodomain-like_sf"/>
</dbReference>
<accession>A0A3D9SZ67</accession>
<dbReference type="RefSeq" id="WP_116025986.1">
    <property type="nucleotide sequence ID" value="NZ_QTTT01000001.1"/>
</dbReference>
<comment type="caution">
    <text evidence="7">The sequence shown here is derived from an EMBL/GenBank/DDBJ whole genome shotgun (WGS) entry which is preliminary data.</text>
</comment>
<dbReference type="GO" id="GO:0045892">
    <property type="term" value="P:negative regulation of DNA-templated transcription"/>
    <property type="evidence" value="ECO:0007669"/>
    <property type="project" value="InterPro"/>
</dbReference>
<dbReference type="SUPFAM" id="SSF46689">
    <property type="entry name" value="Homeodomain-like"/>
    <property type="match status" value="1"/>
</dbReference>
<dbReference type="EMBL" id="QTTT01000001">
    <property type="protein sequence ID" value="REF00878.1"/>
    <property type="molecule type" value="Genomic_DNA"/>
</dbReference>
<dbReference type="GO" id="GO:0003700">
    <property type="term" value="F:DNA-binding transcription factor activity"/>
    <property type="evidence" value="ECO:0007669"/>
    <property type="project" value="TreeGrafter"/>
</dbReference>
<evidence type="ECO:0000256" key="2">
    <source>
        <dbReference type="ARBA" id="ARBA00023015"/>
    </source>
</evidence>
<dbReference type="Gene3D" id="1.10.10.60">
    <property type="entry name" value="Homeodomain-like"/>
    <property type="match status" value="1"/>
</dbReference>
<dbReference type="InterPro" id="IPR050109">
    <property type="entry name" value="HTH-type_TetR-like_transc_reg"/>
</dbReference>
<proteinExistence type="predicted"/>
<dbReference type="OrthoDB" id="329481at2"/>
<keyword evidence="8" id="KW-1185">Reference proteome</keyword>
<protein>
    <submittedName>
        <fullName evidence="7">TetR family transcriptional regulator</fullName>
    </submittedName>
</protein>
<evidence type="ECO:0000256" key="3">
    <source>
        <dbReference type="ARBA" id="ARBA00023125"/>
    </source>
</evidence>
<feature type="DNA-binding region" description="H-T-H motif" evidence="5">
    <location>
        <begin position="49"/>
        <end position="68"/>
    </location>
</feature>
<evidence type="ECO:0000313" key="7">
    <source>
        <dbReference type="EMBL" id="REF00878.1"/>
    </source>
</evidence>
<dbReference type="PRINTS" id="PR00400">
    <property type="entry name" value="TETREPRESSOR"/>
</dbReference>